<dbReference type="NCBIfam" id="TIGR00563">
    <property type="entry name" value="rsmB"/>
    <property type="match status" value="1"/>
</dbReference>
<evidence type="ECO:0000256" key="10">
    <source>
        <dbReference type="ARBA" id="ARBA00022884"/>
    </source>
</evidence>
<comment type="function">
    <text evidence="1">Specifically methylates the cytosine at position 967 (m5C967) of 16S rRNA.</text>
</comment>
<comment type="catalytic activity">
    <reaction evidence="13">
        <text>cytidine(967) in 16S rRNA + S-adenosyl-L-methionine = 5-methylcytidine(967) in 16S rRNA + S-adenosyl-L-homocysteine + H(+)</text>
        <dbReference type="Rhea" id="RHEA:42748"/>
        <dbReference type="Rhea" id="RHEA-COMP:10219"/>
        <dbReference type="Rhea" id="RHEA-COMP:10220"/>
        <dbReference type="ChEBI" id="CHEBI:15378"/>
        <dbReference type="ChEBI" id="CHEBI:57856"/>
        <dbReference type="ChEBI" id="CHEBI:59789"/>
        <dbReference type="ChEBI" id="CHEBI:74483"/>
        <dbReference type="ChEBI" id="CHEBI:82748"/>
        <dbReference type="EC" id="2.1.1.176"/>
    </reaction>
</comment>
<dbReference type="SUPFAM" id="SSF53335">
    <property type="entry name" value="S-adenosyl-L-methionine-dependent methyltransferases"/>
    <property type="match status" value="1"/>
</dbReference>
<dbReference type="NCBIfam" id="NF011494">
    <property type="entry name" value="PRK14902.1"/>
    <property type="match status" value="1"/>
</dbReference>
<dbReference type="InterPro" id="IPR054728">
    <property type="entry name" value="RsmB-like_ferredoxin"/>
</dbReference>
<name>A0ABX7QV18_9GAMM</name>
<dbReference type="NCBIfam" id="NF008149">
    <property type="entry name" value="PRK10901.1"/>
    <property type="match status" value="1"/>
</dbReference>
<dbReference type="Proteomes" id="UP000662770">
    <property type="component" value="Chromosome"/>
</dbReference>
<organism evidence="16 17">
    <name type="scientific">Shewanella avicenniae</name>
    <dbReference type="NCBI Taxonomy" id="2814294"/>
    <lineage>
        <taxon>Bacteria</taxon>
        <taxon>Pseudomonadati</taxon>
        <taxon>Pseudomonadota</taxon>
        <taxon>Gammaproteobacteria</taxon>
        <taxon>Alteromonadales</taxon>
        <taxon>Shewanellaceae</taxon>
        <taxon>Shewanella</taxon>
    </lineage>
</organism>
<dbReference type="InterPro" id="IPR049560">
    <property type="entry name" value="MeTrfase_RsmB-F_NOP2_cat"/>
</dbReference>
<accession>A0ABX7QV18</accession>
<evidence type="ECO:0000256" key="2">
    <source>
        <dbReference type="ARBA" id="ARBA00004496"/>
    </source>
</evidence>
<dbReference type="InterPro" id="IPR004573">
    <property type="entry name" value="rRNA_ssu_MeTfrase_B"/>
</dbReference>
<dbReference type="InterPro" id="IPR018314">
    <property type="entry name" value="RsmB/NOL1/NOP2-like_CS"/>
</dbReference>
<evidence type="ECO:0000313" key="16">
    <source>
        <dbReference type="EMBL" id="QSX35356.1"/>
    </source>
</evidence>
<keyword evidence="7 14" id="KW-0489">Methyltransferase</keyword>
<evidence type="ECO:0000256" key="11">
    <source>
        <dbReference type="ARBA" id="ARBA00030399"/>
    </source>
</evidence>
<dbReference type="EC" id="2.1.1.176" evidence="4"/>
<keyword evidence="9 14" id="KW-0949">S-adenosyl-L-methionine</keyword>
<dbReference type="PROSITE" id="PS01153">
    <property type="entry name" value="NOL1_NOP2_SUN"/>
    <property type="match status" value="1"/>
</dbReference>
<dbReference type="EMBL" id="CP071503">
    <property type="protein sequence ID" value="QSX35356.1"/>
    <property type="molecule type" value="Genomic_DNA"/>
</dbReference>
<feature type="binding site" evidence="14">
    <location>
        <begin position="248"/>
        <end position="254"/>
    </location>
    <ligand>
        <name>S-adenosyl-L-methionine</name>
        <dbReference type="ChEBI" id="CHEBI:59789"/>
    </ligand>
</feature>
<keyword evidence="17" id="KW-1185">Reference proteome</keyword>
<evidence type="ECO:0000256" key="3">
    <source>
        <dbReference type="ARBA" id="ARBA00007494"/>
    </source>
</evidence>
<evidence type="ECO:0000256" key="4">
    <source>
        <dbReference type="ARBA" id="ARBA00012140"/>
    </source>
</evidence>
<reference evidence="16 17" key="1">
    <citation type="submission" date="2021-03" db="EMBL/GenBank/DDBJ databases">
        <title>Novel species identification of genus Shewanella.</title>
        <authorList>
            <person name="Liu G."/>
            <person name="Zhang Q."/>
        </authorList>
    </citation>
    <scope>NUCLEOTIDE SEQUENCE [LARGE SCALE GENOMIC DNA]</scope>
    <source>
        <strain evidence="16 17">FJAT-51800</strain>
    </source>
</reference>
<evidence type="ECO:0000256" key="6">
    <source>
        <dbReference type="ARBA" id="ARBA00022552"/>
    </source>
</evidence>
<dbReference type="Pfam" id="PF01189">
    <property type="entry name" value="Methyltr_RsmB-F"/>
    <property type="match status" value="1"/>
</dbReference>
<dbReference type="Pfam" id="PF01029">
    <property type="entry name" value="NusB"/>
    <property type="match status" value="1"/>
</dbReference>
<dbReference type="PANTHER" id="PTHR22807:SF61">
    <property type="entry name" value="NOL1_NOP2_SUN FAMILY PROTEIN _ ANTITERMINATION NUSB DOMAIN-CONTAINING PROTEIN"/>
    <property type="match status" value="1"/>
</dbReference>
<dbReference type="GO" id="GO:0008168">
    <property type="term" value="F:methyltransferase activity"/>
    <property type="evidence" value="ECO:0007669"/>
    <property type="project" value="UniProtKB-KW"/>
</dbReference>
<keyword evidence="5" id="KW-0963">Cytoplasm</keyword>
<dbReference type="GO" id="GO:0032259">
    <property type="term" value="P:methylation"/>
    <property type="evidence" value="ECO:0007669"/>
    <property type="project" value="UniProtKB-KW"/>
</dbReference>
<feature type="binding site" evidence="14">
    <location>
        <position position="296"/>
    </location>
    <ligand>
        <name>S-adenosyl-L-methionine</name>
        <dbReference type="ChEBI" id="CHEBI:59789"/>
    </ligand>
</feature>
<evidence type="ECO:0000256" key="9">
    <source>
        <dbReference type="ARBA" id="ARBA00022691"/>
    </source>
</evidence>
<dbReference type="InterPro" id="IPR006027">
    <property type="entry name" value="NusB_RsmB_TIM44"/>
</dbReference>
<keyword evidence="8 14" id="KW-0808">Transferase</keyword>
<dbReference type="Gene3D" id="3.30.70.1170">
    <property type="entry name" value="Sun protein, domain 3"/>
    <property type="match status" value="1"/>
</dbReference>
<feature type="domain" description="SAM-dependent MTase RsmB/NOP-type" evidence="15">
    <location>
        <begin position="159"/>
        <end position="425"/>
    </location>
</feature>
<feature type="binding site" evidence="14">
    <location>
        <position position="270"/>
    </location>
    <ligand>
        <name>S-adenosyl-L-methionine</name>
        <dbReference type="ChEBI" id="CHEBI:59789"/>
    </ligand>
</feature>
<comment type="similarity">
    <text evidence="3 14">Belongs to the class I-like SAM-binding methyltransferase superfamily. RsmB/NOP family.</text>
</comment>
<dbReference type="PROSITE" id="PS51686">
    <property type="entry name" value="SAM_MT_RSMB_NOP"/>
    <property type="match status" value="1"/>
</dbReference>
<evidence type="ECO:0000256" key="8">
    <source>
        <dbReference type="ARBA" id="ARBA00022679"/>
    </source>
</evidence>
<evidence type="ECO:0000313" key="17">
    <source>
        <dbReference type="Proteomes" id="UP000662770"/>
    </source>
</evidence>
<dbReference type="InterPro" id="IPR035926">
    <property type="entry name" value="NusB-like_sf"/>
</dbReference>
<dbReference type="Gene3D" id="1.10.287.730">
    <property type="entry name" value="Helix hairpin bin"/>
    <property type="match status" value="1"/>
</dbReference>
<gene>
    <name evidence="16" type="primary">rsmB</name>
    <name evidence="16" type="ORF">JYB87_00090</name>
</gene>
<evidence type="ECO:0000256" key="14">
    <source>
        <dbReference type="PROSITE-ProRule" id="PRU01023"/>
    </source>
</evidence>
<feature type="binding site" evidence="14">
    <location>
        <position position="315"/>
    </location>
    <ligand>
        <name>S-adenosyl-L-methionine</name>
        <dbReference type="ChEBI" id="CHEBI:59789"/>
    </ligand>
</feature>
<dbReference type="SUPFAM" id="SSF48013">
    <property type="entry name" value="NusB-like"/>
    <property type="match status" value="1"/>
</dbReference>
<dbReference type="InterPro" id="IPR023267">
    <property type="entry name" value="RCMT"/>
</dbReference>
<evidence type="ECO:0000259" key="15">
    <source>
        <dbReference type="PROSITE" id="PS51686"/>
    </source>
</evidence>
<dbReference type="CDD" id="cd02440">
    <property type="entry name" value="AdoMet_MTases"/>
    <property type="match status" value="1"/>
</dbReference>
<evidence type="ECO:0000256" key="13">
    <source>
        <dbReference type="ARBA" id="ARBA00047283"/>
    </source>
</evidence>
<evidence type="ECO:0000256" key="5">
    <source>
        <dbReference type="ARBA" id="ARBA00022490"/>
    </source>
</evidence>
<dbReference type="Gene3D" id="1.10.940.10">
    <property type="entry name" value="NusB-like"/>
    <property type="match status" value="1"/>
</dbReference>
<comment type="subcellular location">
    <subcellularLocation>
        <location evidence="2">Cytoplasm</location>
    </subcellularLocation>
</comment>
<evidence type="ECO:0000256" key="7">
    <source>
        <dbReference type="ARBA" id="ARBA00022603"/>
    </source>
</evidence>
<dbReference type="InterPro" id="IPR029063">
    <property type="entry name" value="SAM-dependent_MTases_sf"/>
</dbReference>
<sequence length="427" mass="47114">MNIRALAAQVVFQVLENGASLSTVLPQHQAQLSNGKDRALLAELSYGVMRVLPQLDNSVSQRLQKPFKNKQRLLHHLLLIGCYQLYFTRIPAHAAISETVEACRQLGFENLVKVINGVLRNIQRAEEPLETSNETLKYCFPGWMVKKLQAAYPDSWQQIIEQSQQRPPMWLRNNQRQQSRDSYLAQLNALEISATAGLTADAILLAQPTDVAVLPGFAGGSVSVQDQAAQWAATLLEPKNGDLILDACAAPGGKSCHILESADVRLVALDNDAKRLERVTENCQRLGLDATILCADAANIDASWQGEKFDRILLDAPCSATGVIRRHPDIKWLRKANDIDALQSIQAQILDHCWQWLKPGGTLLYATCSILPQENSQQIDAFVARTPDASLVAITASQQNSTTGWQILPGQDNMDGFYYAKLVKAIA</sequence>
<evidence type="ECO:0000256" key="12">
    <source>
        <dbReference type="ARBA" id="ARBA00031088"/>
    </source>
</evidence>
<evidence type="ECO:0000256" key="1">
    <source>
        <dbReference type="ARBA" id="ARBA00002724"/>
    </source>
</evidence>
<dbReference type="Pfam" id="PF22458">
    <property type="entry name" value="RsmF-B_ferredox"/>
    <property type="match status" value="1"/>
</dbReference>
<dbReference type="PANTHER" id="PTHR22807">
    <property type="entry name" value="NOP2 YEAST -RELATED NOL1/NOP2/FMU SUN DOMAIN-CONTAINING"/>
    <property type="match status" value="1"/>
</dbReference>
<dbReference type="RefSeq" id="WP_207356547.1">
    <property type="nucleotide sequence ID" value="NZ_CP071503.1"/>
</dbReference>
<dbReference type="Gene3D" id="3.40.50.150">
    <property type="entry name" value="Vaccinia Virus protein VP39"/>
    <property type="match status" value="1"/>
</dbReference>
<dbReference type="InterPro" id="IPR001678">
    <property type="entry name" value="MeTrfase_RsmB-F_NOP2_dom"/>
</dbReference>
<keyword evidence="10 14" id="KW-0694">RNA-binding</keyword>
<keyword evidence="6" id="KW-0698">rRNA processing</keyword>
<proteinExistence type="inferred from homology"/>
<feature type="active site" description="Nucleophile" evidence="14">
    <location>
        <position position="368"/>
    </location>
</feature>
<dbReference type="PRINTS" id="PR02008">
    <property type="entry name" value="RCMTFAMILY"/>
</dbReference>
<protein>
    <recommendedName>
        <fullName evidence="4">16S rRNA (cytosine(967)-C(5))-methyltransferase</fullName>
        <ecNumber evidence="4">2.1.1.176</ecNumber>
    </recommendedName>
    <alternativeName>
        <fullName evidence="11">16S rRNA m5C967 methyltransferase</fullName>
    </alternativeName>
    <alternativeName>
        <fullName evidence="12">rRNA (cytosine-C(5)-)-methyltransferase RsmB</fullName>
    </alternativeName>
</protein>